<evidence type="ECO:0000256" key="4">
    <source>
        <dbReference type="ARBA" id="ARBA00022840"/>
    </source>
</evidence>
<dbReference type="RefSeq" id="WP_134776818.1">
    <property type="nucleotide sequence ID" value="NZ_JAYLLN010000004.1"/>
</dbReference>
<feature type="domain" description="Carbohydrate kinase FGGY N-terminal" evidence="7">
    <location>
        <begin position="5"/>
        <end position="281"/>
    </location>
</feature>
<evidence type="ECO:0000259" key="7">
    <source>
        <dbReference type="Pfam" id="PF00370"/>
    </source>
</evidence>
<dbReference type="PANTHER" id="PTHR43435:SF4">
    <property type="entry name" value="FGGY CARBOHYDRATE KINASE DOMAIN-CONTAINING PROTEIN"/>
    <property type="match status" value="1"/>
</dbReference>
<dbReference type="EC" id="2.7.1.16" evidence="9"/>
<keyword evidence="3" id="KW-0418">Kinase</keyword>
<evidence type="ECO:0000256" key="1">
    <source>
        <dbReference type="ARBA" id="ARBA00022679"/>
    </source>
</evidence>
<evidence type="ECO:0000256" key="3">
    <source>
        <dbReference type="ARBA" id="ARBA00022777"/>
    </source>
</evidence>
<sequence length="549" mass="60681">MEKGYVIGVDFGTDSVRAILVEAETGKEIGAHVSLFKRWREGKYCQPNKHQFRQHPLDYIESLEACLMGCLGGQPQAVKDAVLAISIDATGSSPVAVDEKGIPLALHPEFAENPNAMFFLWKDHSAISEAMEINEKAKLFEKDYLSHVGGMYSAEWFWSKLLHVLRQDREVAEACFSWVEQSDWLPYFLTGTQDANRMKRNVCAAGHKGLWAKAFGGFPPLAFFEHIDPALTRIYQSLPKDLYSADEIAGQLSKEWADKLGLSSSVKVGVGAIDAHVGAIGAEIQPGVLCKVMGTSTCDMLVISQEELDGKLVKGICGQVEGSIVPGLVGLEAGQSAFGDVFSWYRDLLLFSVNELDLDENIAETWKDQILQRLAEKAESRPVELHNPISLDWFNGRRTPYVDPHAKGAMVDLHLGSDAVSLFQSLVEATCFGSRAIVDDMEKQGVEINSVTAIGGIAKKSSYVMQTLANVLQRPIQVHQSLETCALGACMLAATLAGIHQNLQEAMEKMGLGFEKTFLPDESLKTIYEDRYQRYQQIGNELYNRNRPI</sequence>
<keyword evidence="2" id="KW-0547">Nucleotide-binding</keyword>
<dbReference type="Pfam" id="PF02782">
    <property type="entry name" value="FGGY_C"/>
    <property type="match status" value="1"/>
</dbReference>
<dbReference type="EMBL" id="JAYLLN010000004">
    <property type="protein sequence ID" value="MEI5983909.1"/>
    <property type="molecule type" value="Genomic_DNA"/>
</dbReference>
<dbReference type="InterPro" id="IPR043129">
    <property type="entry name" value="ATPase_NBD"/>
</dbReference>
<dbReference type="GO" id="GO:0008741">
    <property type="term" value="F:ribulokinase activity"/>
    <property type="evidence" value="ECO:0007669"/>
    <property type="project" value="UniProtKB-EC"/>
</dbReference>
<keyword evidence="6" id="KW-0119">Carbohydrate metabolism</keyword>
<dbReference type="PANTHER" id="PTHR43435">
    <property type="entry name" value="RIBULOKINASE"/>
    <property type="match status" value="1"/>
</dbReference>
<gene>
    <name evidence="9" type="ORF">VJ786_03225</name>
</gene>
<dbReference type="NCBIfam" id="NF003154">
    <property type="entry name" value="PRK04123.1"/>
    <property type="match status" value="1"/>
</dbReference>
<keyword evidence="1 9" id="KW-0808">Transferase</keyword>
<protein>
    <submittedName>
        <fullName evidence="9">Ribulokinase</fullName>
        <ecNumber evidence="9">2.7.1.16</ecNumber>
    </submittedName>
</protein>
<proteinExistence type="predicted"/>
<dbReference type="Proteomes" id="UP001363035">
    <property type="component" value="Unassembled WGS sequence"/>
</dbReference>
<keyword evidence="4" id="KW-0067">ATP-binding</keyword>
<keyword evidence="10" id="KW-1185">Reference proteome</keyword>
<dbReference type="PIRSF" id="PIRSF000538">
    <property type="entry name" value="GlpK"/>
    <property type="match status" value="1"/>
</dbReference>
<evidence type="ECO:0000256" key="2">
    <source>
        <dbReference type="ARBA" id="ARBA00022741"/>
    </source>
</evidence>
<reference evidence="9 10" key="1">
    <citation type="submission" date="2024-01" db="EMBL/GenBank/DDBJ databases">
        <title>Sphingobacterium tenebrionis sp. nov., a novel endophyte isolated from tenebrio molitor intestines.</title>
        <authorList>
            <person name="Zhang C."/>
        </authorList>
    </citation>
    <scope>NUCLEOTIDE SEQUENCE [LARGE SCALE GENOMIC DNA]</scope>
    <source>
        <strain evidence="9 10">PU5-4</strain>
    </source>
</reference>
<dbReference type="SUPFAM" id="SSF53067">
    <property type="entry name" value="Actin-like ATPase domain"/>
    <property type="match status" value="2"/>
</dbReference>
<dbReference type="Pfam" id="PF00370">
    <property type="entry name" value="FGGY_N"/>
    <property type="match status" value="1"/>
</dbReference>
<dbReference type="InterPro" id="IPR005929">
    <property type="entry name" value="Ribulokinase"/>
</dbReference>
<accession>A0ABU8I2F8</accession>
<dbReference type="InterPro" id="IPR000577">
    <property type="entry name" value="Carb_kinase_FGGY"/>
</dbReference>
<evidence type="ECO:0000256" key="6">
    <source>
        <dbReference type="ARBA" id="ARBA00023277"/>
    </source>
</evidence>
<dbReference type="CDD" id="cd07781">
    <property type="entry name" value="ASKHA_NBD_FGGY_L-RBK"/>
    <property type="match status" value="1"/>
</dbReference>
<evidence type="ECO:0000259" key="8">
    <source>
        <dbReference type="Pfam" id="PF02782"/>
    </source>
</evidence>
<dbReference type="InterPro" id="IPR018485">
    <property type="entry name" value="FGGY_C"/>
</dbReference>
<evidence type="ECO:0000256" key="5">
    <source>
        <dbReference type="ARBA" id="ARBA00022935"/>
    </source>
</evidence>
<evidence type="ECO:0000313" key="9">
    <source>
        <dbReference type="EMBL" id="MEI5983909.1"/>
    </source>
</evidence>
<organism evidence="9 10">
    <name type="scientific">Sphingobacterium tenebrionis</name>
    <dbReference type="NCBI Taxonomy" id="3111775"/>
    <lineage>
        <taxon>Bacteria</taxon>
        <taxon>Pseudomonadati</taxon>
        <taxon>Bacteroidota</taxon>
        <taxon>Sphingobacteriia</taxon>
        <taxon>Sphingobacteriales</taxon>
        <taxon>Sphingobacteriaceae</taxon>
        <taxon>Sphingobacterium</taxon>
    </lineage>
</organism>
<comment type="caution">
    <text evidence="9">The sequence shown here is derived from an EMBL/GenBank/DDBJ whole genome shotgun (WGS) entry which is preliminary data.</text>
</comment>
<keyword evidence="5" id="KW-0054">Arabinose catabolism</keyword>
<dbReference type="InterPro" id="IPR018484">
    <property type="entry name" value="FGGY_N"/>
</dbReference>
<dbReference type="Gene3D" id="3.30.420.40">
    <property type="match status" value="2"/>
</dbReference>
<feature type="domain" description="Carbohydrate kinase FGGY C-terminal" evidence="8">
    <location>
        <begin position="292"/>
        <end position="495"/>
    </location>
</feature>
<evidence type="ECO:0000313" key="10">
    <source>
        <dbReference type="Proteomes" id="UP001363035"/>
    </source>
</evidence>
<name>A0ABU8I2F8_9SPHI</name>